<comment type="caution">
    <text evidence="2">The sequence shown here is derived from an EMBL/GenBank/DDBJ whole genome shotgun (WGS) entry which is preliminary data.</text>
</comment>
<evidence type="ECO:0000256" key="1">
    <source>
        <dbReference type="SAM" id="MobiDB-lite"/>
    </source>
</evidence>
<dbReference type="AlphaFoldDB" id="A0A4S8JCK3"/>
<dbReference type="Proteomes" id="UP000317650">
    <property type="component" value="Chromosome 3"/>
</dbReference>
<dbReference type="EMBL" id="PYDT01000006">
    <property type="protein sequence ID" value="THU58814.1"/>
    <property type="molecule type" value="Genomic_DNA"/>
</dbReference>
<feature type="compositionally biased region" description="Basic and acidic residues" evidence="1">
    <location>
        <begin position="126"/>
        <end position="144"/>
    </location>
</feature>
<feature type="compositionally biased region" description="Polar residues" evidence="1">
    <location>
        <begin position="53"/>
        <end position="63"/>
    </location>
</feature>
<gene>
    <name evidence="2" type="ORF">C4D60_Mb03t18420</name>
</gene>
<evidence type="ECO:0000313" key="2">
    <source>
        <dbReference type="EMBL" id="THU58814.1"/>
    </source>
</evidence>
<organism evidence="2 3">
    <name type="scientific">Musa balbisiana</name>
    <name type="common">Banana</name>
    <dbReference type="NCBI Taxonomy" id="52838"/>
    <lineage>
        <taxon>Eukaryota</taxon>
        <taxon>Viridiplantae</taxon>
        <taxon>Streptophyta</taxon>
        <taxon>Embryophyta</taxon>
        <taxon>Tracheophyta</taxon>
        <taxon>Spermatophyta</taxon>
        <taxon>Magnoliopsida</taxon>
        <taxon>Liliopsida</taxon>
        <taxon>Zingiberales</taxon>
        <taxon>Musaceae</taxon>
        <taxon>Musa</taxon>
    </lineage>
</organism>
<reference evidence="2 3" key="1">
    <citation type="journal article" date="2019" name="Nat. Plants">
        <title>Genome sequencing of Musa balbisiana reveals subgenome evolution and function divergence in polyploid bananas.</title>
        <authorList>
            <person name="Yao X."/>
        </authorList>
    </citation>
    <scope>NUCLEOTIDE SEQUENCE [LARGE SCALE GENOMIC DNA]</scope>
    <source>
        <strain evidence="3">cv. DH-PKW</strain>
        <tissue evidence="2">Leaves</tissue>
    </source>
</reference>
<accession>A0A4S8JCK3</accession>
<protein>
    <submittedName>
        <fullName evidence="2">Uncharacterized protein</fullName>
    </submittedName>
</protein>
<keyword evidence="3" id="KW-1185">Reference proteome</keyword>
<sequence>MTSHASVDPGAPGQNGPERRPRRINPLLRPNPSCHANIAVTRGREYDPAPCKTGTSDTMTSHASVDPGAPGQNGPERRPRRINPLLRPNPSCHANIAVTRGREYDPAPCKTGTSDTVRSRGPLPNIRERSPLSRGRRDGRDHPATESVTSSSPCSKVPAHSGLNQAASAPRPRLKVVDTNSERVGTGVLVASVEILAGVSFWGSAELTALIRGSRCGPALARAAEGEVTERELWWRVAEDERREAMGRKGTATDWGVLGVSTPPSVLSRLSFLRSFRIRRAVSQSRVAAFTPNRYDHVANDAARRPRNPQAGLHHQPGNDVFPLGIRNGSIAKHV</sequence>
<name>A0A4S8JCK3_MUSBA</name>
<feature type="region of interest" description="Disordered" evidence="1">
    <location>
        <begin position="1"/>
        <end position="174"/>
    </location>
</feature>
<feature type="region of interest" description="Disordered" evidence="1">
    <location>
        <begin position="305"/>
        <end position="325"/>
    </location>
</feature>
<proteinExistence type="predicted"/>
<evidence type="ECO:0000313" key="3">
    <source>
        <dbReference type="Proteomes" id="UP000317650"/>
    </source>
</evidence>